<evidence type="ECO:0000313" key="1">
    <source>
        <dbReference type="EMBL" id="KAK3715201.1"/>
    </source>
</evidence>
<proteinExistence type="predicted"/>
<dbReference type="Proteomes" id="UP001283361">
    <property type="component" value="Unassembled WGS sequence"/>
</dbReference>
<protein>
    <submittedName>
        <fullName evidence="1">Uncharacterized protein</fullName>
    </submittedName>
</protein>
<gene>
    <name evidence="1" type="ORF">RRG08_040050</name>
</gene>
<reference evidence="1" key="1">
    <citation type="journal article" date="2023" name="G3 (Bethesda)">
        <title>A reference genome for the long-term kleptoplast-retaining sea slug Elysia crispata morphotype clarki.</title>
        <authorList>
            <person name="Eastman K.E."/>
            <person name="Pendleton A.L."/>
            <person name="Shaikh M.A."/>
            <person name="Suttiyut T."/>
            <person name="Ogas R."/>
            <person name="Tomko P."/>
            <person name="Gavelis G."/>
            <person name="Widhalm J.R."/>
            <person name="Wisecaver J.H."/>
        </authorList>
    </citation>
    <scope>NUCLEOTIDE SEQUENCE</scope>
    <source>
        <strain evidence="1">ECLA1</strain>
    </source>
</reference>
<sequence>MPTNDFFKTTLDSYINKPVTGAMKVAMLTALLLSAAVPYTSGPAVFRDIFIWRNNNLTCPYGAVCADVFDIFSVKLLGTTYTQRRVLHSCLCDVNQICPVNDPKHRVYASKFHTRYICQSTCSLEWCSNFQNVFPLITVYTGQEFMGATYNKMNCLCPRHISPAQGWGRYYRSVRAHAYYWDPHRKSYLLVYACNGGQGSQGYRFFRCAW</sequence>
<keyword evidence="2" id="KW-1185">Reference proteome</keyword>
<comment type="caution">
    <text evidence="1">The sequence shown here is derived from an EMBL/GenBank/DDBJ whole genome shotgun (WGS) entry which is preliminary data.</text>
</comment>
<accession>A0AAE0XUZ5</accession>
<name>A0AAE0XUZ5_9GAST</name>
<dbReference type="EMBL" id="JAWDGP010007517">
    <property type="protein sequence ID" value="KAK3715201.1"/>
    <property type="molecule type" value="Genomic_DNA"/>
</dbReference>
<dbReference type="AlphaFoldDB" id="A0AAE0XUZ5"/>
<evidence type="ECO:0000313" key="2">
    <source>
        <dbReference type="Proteomes" id="UP001283361"/>
    </source>
</evidence>
<organism evidence="1 2">
    <name type="scientific">Elysia crispata</name>
    <name type="common">lettuce slug</name>
    <dbReference type="NCBI Taxonomy" id="231223"/>
    <lineage>
        <taxon>Eukaryota</taxon>
        <taxon>Metazoa</taxon>
        <taxon>Spiralia</taxon>
        <taxon>Lophotrochozoa</taxon>
        <taxon>Mollusca</taxon>
        <taxon>Gastropoda</taxon>
        <taxon>Heterobranchia</taxon>
        <taxon>Euthyneura</taxon>
        <taxon>Panpulmonata</taxon>
        <taxon>Sacoglossa</taxon>
        <taxon>Placobranchoidea</taxon>
        <taxon>Plakobranchidae</taxon>
        <taxon>Elysia</taxon>
    </lineage>
</organism>